<evidence type="ECO:0000313" key="1">
    <source>
        <dbReference type="EMBL" id="KAJ7687156.1"/>
    </source>
</evidence>
<organism evidence="1 2">
    <name type="scientific">Mycena rosella</name>
    <name type="common">Pink bonnet</name>
    <name type="synonym">Agaricus rosellus</name>
    <dbReference type="NCBI Taxonomy" id="1033263"/>
    <lineage>
        <taxon>Eukaryota</taxon>
        <taxon>Fungi</taxon>
        <taxon>Dikarya</taxon>
        <taxon>Basidiomycota</taxon>
        <taxon>Agaricomycotina</taxon>
        <taxon>Agaricomycetes</taxon>
        <taxon>Agaricomycetidae</taxon>
        <taxon>Agaricales</taxon>
        <taxon>Marasmiineae</taxon>
        <taxon>Mycenaceae</taxon>
        <taxon>Mycena</taxon>
    </lineage>
</organism>
<dbReference type="Proteomes" id="UP001221757">
    <property type="component" value="Unassembled WGS sequence"/>
</dbReference>
<dbReference type="AlphaFoldDB" id="A0AAD7DB90"/>
<name>A0AAD7DB90_MYCRO</name>
<sequence>MSHAPQAGKNFAFFGSCSGTALPLCAPTTSILLKYASALRIRWACMNVPPPRTSDGCAPTASALCAVGHGTSQLAMWDVPLQLRGFPTSTYGTSHKTIWDIPQKHLGHPTKTLGTSHTNTWDVPQVGNSPSIMWDIPPRFIGMSY</sequence>
<keyword evidence="2" id="KW-1185">Reference proteome</keyword>
<accession>A0AAD7DB90</accession>
<comment type="caution">
    <text evidence="1">The sequence shown here is derived from an EMBL/GenBank/DDBJ whole genome shotgun (WGS) entry which is preliminary data.</text>
</comment>
<gene>
    <name evidence="1" type="ORF">B0H17DRAFT_1136474</name>
</gene>
<dbReference type="EMBL" id="JARKIE010000090">
    <property type="protein sequence ID" value="KAJ7687156.1"/>
    <property type="molecule type" value="Genomic_DNA"/>
</dbReference>
<proteinExistence type="predicted"/>
<protein>
    <submittedName>
        <fullName evidence="1">Uncharacterized protein</fullName>
    </submittedName>
</protein>
<evidence type="ECO:0000313" key="2">
    <source>
        <dbReference type="Proteomes" id="UP001221757"/>
    </source>
</evidence>
<reference evidence="1" key="1">
    <citation type="submission" date="2023-03" db="EMBL/GenBank/DDBJ databases">
        <title>Massive genome expansion in bonnet fungi (Mycena s.s.) driven by repeated elements and novel gene families across ecological guilds.</title>
        <authorList>
            <consortium name="Lawrence Berkeley National Laboratory"/>
            <person name="Harder C.B."/>
            <person name="Miyauchi S."/>
            <person name="Viragh M."/>
            <person name="Kuo A."/>
            <person name="Thoen E."/>
            <person name="Andreopoulos B."/>
            <person name="Lu D."/>
            <person name="Skrede I."/>
            <person name="Drula E."/>
            <person name="Henrissat B."/>
            <person name="Morin E."/>
            <person name="Kohler A."/>
            <person name="Barry K."/>
            <person name="LaButti K."/>
            <person name="Morin E."/>
            <person name="Salamov A."/>
            <person name="Lipzen A."/>
            <person name="Mereny Z."/>
            <person name="Hegedus B."/>
            <person name="Baldrian P."/>
            <person name="Stursova M."/>
            <person name="Weitz H."/>
            <person name="Taylor A."/>
            <person name="Grigoriev I.V."/>
            <person name="Nagy L.G."/>
            <person name="Martin F."/>
            <person name="Kauserud H."/>
        </authorList>
    </citation>
    <scope>NUCLEOTIDE SEQUENCE</scope>
    <source>
        <strain evidence="1">CBHHK067</strain>
    </source>
</reference>